<evidence type="ECO:0000256" key="10">
    <source>
        <dbReference type="RuleBase" id="RU003657"/>
    </source>
</evidence>
<evidence type="ECO:0000256" key="4">
    <source>
        <dbReference type="ARBA" id="ARBA00009667"/>
    </source>
</evidence>
<name>A0A1E5IMR8_ENDTX</name>
<dbReference type="Pfam" id="PF00977">
    <property type="entry name" value="His_biosynth"/>
    <property type="match status" value="1"/>
</dbReference>
<feature type="active site" description="Proton donor" evidence="9">
    <location>
        <position position="130"/>
    </location>
</feature>
<dbReference type="InterPro" id="IPR006062">
    <property type="entry name" value="His_biosynth"/>
</dbReference>
<dbReference type="GO" id="GO:0000162">
    <property type="term" value="P:L-tryptophan biosynthetic process"/>
    <property type="evidence" value="ECO:0007669"/>
    <property type="project" value="TreeGrafter"/>
</dbReference>
<dbReference type="NCBIfam" id="TIGR00007">
    <property type="entry name" value="1-(5-phosphoribosyl)-5-[(5-phosphoribosylamino)methylideneamino]imidazole-4-carboxamide isomerase"/>
    <property type="match status" value="1"/>
</dbReference>
<dbReference type="GO" id="GO:0005737">
    <property type="term" value="C:cytoplasm"/>
    <property type="evidence" value="ECO:0007669"/>
    <property type="project" value="UniProtKB-SubCell"/>
</dbReference>
<reference evidence="12 13" key="1">
    <citation type="submission" date="2015-11" db="EMBL/GenBank/DDBJ databases">
        <title>Evidence for parallel genomic evolution in an endosymbiosis of termite gut flagellates.</title>
        <authorList>
            <person name="Zheng H."/>
        </authorList>
    </citation>
    <scope>NUCLEOTIDE SEQUENCE [LARGE SCALE GENOMIC DNA]</scope>
    <source>
        <strain evidence="12 13">CET450</strain>
    </source>
</reference>
<comment type="similarity">
    <text evidence="4 9 10">Belongs to the HisA/HisF family.</text>
</comment>
<sequence>MIIIPAVDIRRGNSVRLKQGKIDAETIYSKDPVFIAKLWKSKGAKRLHVVDLDGAFSGTNINKDIIKNICASVDIPVEVGGGIRNMDKIKEVFEIGATYAILGTVAFNNPEIVKKAIDRYGYEKIIVAVDTKDGKVAISGWKDITPIEVSELVNKLKEIGVQEILYTDIARDGMFTGPDFAGLKKLSESGMRIIASGGVKTIDDLVKLKKYEKDGVFAAIVGSALYTDDFKLEDAIEKIEGIKC</sequence>
<comment type="catalytic activity">
    <reaction evidence="1 9 11">
        <text>1-(5-phospho-beta-D-ribosyl)-5-[(5-phospho-beta-D-ribosylamino)methylideneamino]imidazole-4-carboxamide = 5-[(5-phospho-1-deoxy-D-ribulos-1-ylimino)methylamino]-1-(5-phospho-beta-D-ribosyl)imidazole-4-carboxamide</text>
        <dbReference type="Rhea" id="RHEA:15469"/>
        <dbReference type="ChEBI" id="CHEBI:58435"/>
        <dbReference type="ChEBI" id="CHEBI:58525"/>
        <dbReference type="EC" id="5.3.1.16"/>
    </reaction>
</comment>
<dbReference type="Gene3D" id="3.20.20.70">
    <property type="entry name" value="Aldolase class I"/>
    <property type="match status" value="1"/>
</dbReference>
<dbReference type="GO" id="GO:0003949">
    <property type="term" value="F:1-(5-phosphoribosyl)-5-[(5-phosphoribosylamino)methylideneamino]imidazole-4-carboxamide isomerase activity"/>
    <property type="evidence" value="ECO:0007669"/>
    <property type="project" value="UniProtKB-UniRule"/>
</dbReference>
<keyword evidence="6 9" id="KW-0028">Amino-acid biosynthesis</keyword>
<evidence type="ECO:0000256" key="6">
    <source>
        <dbReference type="ARBA" id="ARBA00022605"/>
    </source>
</evidence>
<dbReference type="HAMAP" id="MF_01014">
    <property type="entry name" value="HisA"/>
    <property type="match status" value="1"/>
</dbReference>
<dbReference type="InterPro" id="IPR011060">
    <property type="entry name" value="RibuloseP-bd_barrel"/>
</dbReference>
<dbReference type="InterPro" id="IPR013785">
    <property type="entry name" value="Aldolase_TIM"/>
</dbReference>
<organism evidence="12 13">
    <name type="scientific">Endomicrobium trichonymphae</name>
    <dbReference type="NCBI Taxonomy" id="1408204"/>
    <lineage>
        <taxon>Bacteria</taxon>
        <taxon>Pseudomonadati</taxon>
        <taxon>Elusimicrobiota</taxon>
        <taxon>Endomicrobiia</taxon>
        <taxon>Endomicrobiales</taxon>
        <taxon>Endomicrobiaceae</taxon>
        <taxon>Candidatus Endomicrobiellum</taxon>
    </lineage>
</organism>
<evidence type="ECO:0000256" key="11">
    <source>
        <dbReference type="RuleBase" id="RU003658"/>
    </source>
</evidence>
<dbReference type="UniPathway" id="UPA00031">
    <property type="reaction ID" value="UER00009"/>
</dbReference>
<evidence type="ECO:0000256" key="8">
    <source>
        <dbReference type="ARBA" id="ARBA00023235"/>
    </source>
</evidence>
<dbReference type="SUPFAM" id="SSF51366">
    <property type="entry name" value="Ribulose-phoshate binding barrel"/>
    <property type="match status" value="1"/>
</dbReference>
<evidence type="ECO:0000256" key="1">
    <source>
        <dbReference type="ARBA" id="ARBA00000901"/>
    </source>
</evidence>
<gene>
    <name evidence="9" type="primary">hisA</name>
    <name evidence="12" type="ORF">ATZ36_12780</name>
</gene>
<evidence type="ECO:0000256" key="3">
    <source>
        <dbReference type="ARBA" id="ARBA00005133"/>
    </source>
</evidence>
<comment type="caution">
    <text evidence="12">The sequence shown here is derived from an EMBL/GenBank/DDBJ whole genome shotgun (WGS) entry which is preliminary data.</text>
</comment>
<evidence type="ECO:0000256" key="9">
    <source>
        <dbReference type="HAMAP-Rule" id="MF_01014"/>
    </source>
</evidence>
<dbReference type="PANTHER" id="PTHR43090:SF2">
    <property type="entry name" value="1-(5-PHOSPHORIBOSYL)-5-[(5-PHOSPHORIBOSYLAMINO)METHYLIDENEAMINO] IMIDAZOLE-4-CARBOXAMIDE ISOMERASE"/>
    <property type="match status" value="1"/>
</dbReference>
<comment type="pathway">
    <text evidence="3 9 11">Amino-acid biosynthesis; L-histidine biosynthesis; L-histidine from 5-phospho-alpha-D-ribose 1-diphosphate: step 4/9.</text>
</comment>
<evidence type="ECO:0000313" key="13">
    <source>
        <dbReference type="Proteomes" id="UP000095237"/>
    </source>
</evidence>
<protein>
    <recommendedName>
        <fullName evidence="9 11">1-(5-phosphoribosyl)-5-[(5-phosphoribosylamino)methylideneamino] imidazole-4-carboxamide isomerase</fullName>
        <ecNumber evidence="9 11">5.3.1.16</ecNumber>
    </recommendedName>
    <alternativeName>
        <fullName evidence="9">Phosphoribosylformimino-5-aminoimidazole carboxamide ribotide isomerase</fullName>
    </alternativeName>
</protein>
<evidence type="ECO:0000256" key="5">
    <source>
        <dbReference type="ARBA" id="ARBA00022490"/>
    </source>
</evidence>
<dbReference type="InterPro" id="IPR006063">
    <property type="entry name" value="HisA_bact_arch"/>
</dbReference>
<dbReference type="PANTHER" id="PTHR43090">
    <property type="entry name" value="1-(5-PHOSPHORIBOSYL)-5-[(5-PHOSPHORIBOSYLAMINO)METHYLIDENEAMINO] IMIDAZOLE-4-CARBOXAMIDE ISOMERASE"/>
    <property type="match status" value="1"/>
</dbReference>
<keyword evidence="8 9" id="KW-0413">Isomerase</keyword>
<keyword evidence="13" id="KW-1185">Reference proteome</keyword>
<dbReference type="InterPro" id="IPR023016">
    <property type="entry name" value="HisA/PriA"/>
</dbReference>
<dbReference type="EMBL" id="LNVX01000068">
    <property type="protein sequence ID" value="OEG71780.1"/>
    <property type="molecule type" value="Genomic_DNA"/>
</dbReference>
<evidence type="ECO:0000256" key="2">
    <source>
        <dbReference type="ARBA" id="ARBA00004496"/>
    </source>
</evidence>
<keyword evidence="5 9" id="KW-0963">Cytoplasm</keyword>
<comment type="subcellular location">
    <subcellularLocation>
        <location evidence="2 9 11">Cytoplasm</location>
    </subcellularLocation>
</comment>
<keyword evidence="7 9" id="KW-0368">Histidine biosynthesis</keyword>
<evidence type="ECO:0000313" key="12">
    <source>
        <dbReference type="EMBL" id="OEG71780.1"/>
    </source>
</evidence>
<proteinExistence type="inferred from homology"/>
<dbReference type="AlphaFoldDB" id="A0A1E5IMR8"/>
<dbReference type="InterPro" id="IPR044524">
    <property type="entry name" value="Isoase_HisA-like"/>
</dbReference>
<evidence type="ECO:0000256" key="7">
    <source>
        <dbReference type="ARBA" id="ARBA00023102"/>
    </source>
</evidence>
<dbReference type="CDD" id="cd04732">
    <property type="entry name" value="HisA"/>
    <property type="match status" value="1"/>
</dbReference>
<dbReference type="Proteomes" id="UP000095237">
    <property type="component" value="Unassembled WGS sequence"/>
</dbReference>
<dbReference type="FunFam" id="3.20.20.70:FF:000009">
    <property type="entry name" value="1-(5-phosphoribosyl)-5-[(5-phosphoribosylamino)methylideneamino] imidazole-4-carboxamide isomerase"/>
    <property type="match status" value="1"/>
</dbReference>
<dbReference type="EC" id="5.3.1.16" evidence="9 11"/>
<feature type="active site" description="Proton acceptor" evidence="9">
    <location>
        <position position="8"/>
    </location>
</feature>
<accession>A0A1E5IMR8</accession>
<dbReference type="GO" id="GO:0000105">
    <property type="term" value="P:L-histidine biosynthetic process"/>
    <property type="evidence" value="ECO:0007669"/>
    <property type="project" value="UniProtKB-UniRule"/>
</dbReference>